<organism evidence="2 3">
    <name type="scientific">Seongchinamella sediminis</name>
    <dbReference type="NCBI Taxonomy" id="2283635"/>
    <lineage>
        <taxon>Bacteria</taxon>
        <taxon>Pseudomonadati</taxon>
        <taxon>Pseudomonadota</taxon>
        <taxon>Gammaproteobacteria</taxon>
        <taxon>Cellvibrionales</taxon>
        <taxon>Halieaceae</taxon>
        <taxon>Seongchinamella</taxon>
    </lineage>
</organism>
<evidence type="ECO:0000313" key="2">
    <source>
        <dbReference type="EMBL" id="RLQ22935.1"/>
    </source>
</evidence>
<evidence type="ECO:0000313" key="3">
    <source>
        <dbReference type="Proteomes" id="UP000265509"/>
    </source>
</evidence>
<evidence type="ECO:0000256" key="1">
    <source>
        <dbReference type="SAM" id="MobiDB-lite"/>
    </source>
</evidence>
<keyword evidence="3" id="KW-1185">Reference proteome</keyword>
<dbReference type="Proteomes" id="UP000265509">
    <property type="component" value="Unassembled WGS sequence"/>
</dbReference>
<dbReference type="OrthoDB" id="5731691at2"/>
<reference evidence="2 3" key="1">
    <citation type="submission" date="2018-07" db="EMBL/GenBank/DDBJ databases">
        <title>Halioglobus sp. genome submission.</title>
        <authorList>
            <person name="Ye M.-Q."/>
            <person name="Du Z.-J."/>
        </authorList>
    </citation>
    <scope>NUCLEOTIDE SEQUENCE [LARGE SCALE GENOMIC DNA]</scope>
    <source>
        <strain evidence="2 3">U0301</strain>
    </source>
</reference>
<gene>
    <name evidence="2" type="ORF">DWB85_05700</name>
</gene>
<accession>A0A3L7E213</accession>
<proteinExistence type="predicted"/>
<dbReference type="EMBL" id="QRAN01000004">
    <property type="protein sequence ID" value="RLQ22935.1"/>
    <property type="molecule type" value="Genomic_DNA"/>
</dbReference>
<comment type="caution">
    <text evidence="2">The sequence shown here is derived from an EMBL/GenBank/DDBJ whole genome shotgun (WGS) entry which is preliminary data.</text>
</comment>
<dbReference type="RefSeq" id="WP_117953241.1">
    <property type="nucleotide sequence ID" value="NZ_QRAN01000004.1"/>
</dbReference>
<feature type="region of interest" description="Disordered" evidence="1">
    <location>
        <begin position="112"/>
        <end position="138"/>
    </location>
</feature>
<sequence>MSSARGQANHALYLANILLAAWRRDLAEESVAAVTLNQAYLPAIRAHLRHAYGWFLLEITRPGALPPQPPASLAELPGIDAGKALPGEIVEFQRLEAGGWIGDMLADDTAEESVASSGNLARGAPASGPEQASQWAGQLQSLFDRMGDSLDEY</sequence>
<protein>
    <submittedName>
        <fullName evidence="2">Uncharacterized protein</fullName>
    </submittedName>
</protein>
<dbReference type="AlphaFoldDB" id="A0A3L7E213"/>
<name>A0A3L7E213_9GAMM</name>